<reference evidence="9 12" key="1">
    <citation type="submission" date="2023-01" db="EMBL/GenBank/DDBJ databases">
        <authorList>
            <person name="Whitehead M."/>
        </authorList>
    </citation>
    <scope>NUCLEOTIDE SEQUENCE [LARGE SCALE GENOMIC DNA]</scope>
</reference>
<protein>
    <recommendedName>
        <fullName evidence="8">DDE Tnp4 domain-containing protein</fullName>
    </recommendedName>
</protein>
<feature type="domain" description="DDE Tnp4" evidence="8">
    <location>
        <begin position="150"/>
        <end position="308"/>
    </location>
</feature>
<evidence type="ECO:0000259" key="8">
    <source>
        <dbReference type="Pfam" id="PF13359"/>
    </source>
</evidence>
<dbReference type="PANTHER" id="PTHR22930:SF85">
    <property type="entry name" value="GH03217P-RELATED"/>
    <property type="match status" value="1"/>
</dbReference>
<dbReference type="PANTHER" id="PTHR22930">
    <property type="match status" value="1"/>
</dbReference>
<dbReference type="Proteomes" id="UP001160148">
    <property type="component" value="Unassembled WGS sequence"/>
</dbReference>
<dbReference type="InterPro" id="IPR027806">
    <property type="entry name" value="HARBI1_dom"/>
</dbReference>
<comment type="similarity">
    <text evidence="3">Belongs to the HARBI1 family.</text>
</comment>
<comment type="cofactor">
    <cofactor evidence="1">
        <name>a divalent metal cation</name>
        <dbReference type="ChEBI" id="CHEBI:60240"/>
    </cofactor>
</comment>
<name>A0AAV0X294_9HEMI</name>
<dbReference type="Pfam" id="PF13359">
    <property type="entry name" value="DDE_Tnp_4"/>
    <property type="match status" value="1"/>
</dbReference>
<comment type="caution">
    <text evidence="9">The sequence shown here is derived from an EMBL/GenBank/DDBJ whole genome shotgun (WGS) entry which is preliminary data.</text>
</comment>
<keyword evidence="5" id="KW-0479">Metal-binding</keyword>
<evidence type="ECO:0000256" key="1">
    <source>
        <dbReference type="ARBA" id="ARBA00001968"/>
    </source>
</evidence>
<organism evidence="9 12">
    <name type="scientific">Macrosiphum euphorbiae</name>
    <name type="common">potato aphid</name>
    <dbReference type="NCBI Taxonomy" id="13131"/>
    <lineage>
        <taxon>Eukaryota</taxon>
        <taxon>Metazoa</taxon>
        <taxon>Ecdysozoa</taxon>
        <taxon>Arthropoda</taxon>
        <taxon>Hexapoda</taxon>
        <taxon>Insecta</taxon>
        <taxon>Pterygota</taxon>
        <taxon>Neoptera</taxon>
        <taxon>Paraneoptera</taxon>
        <taxon>Hemiptera</taxon>
        <taxon>Sternorrhyncha</taxon>
        <taxon>Aphidomorpha</taxon>
        <taxon>Aphidoidea</taxon>
        <taxon>Aphididae</taxon>
        <taxon>Macrosiphini</taxon>
        <taxon>Macrosiphum</taxon>
    </lineage>
</organism>
<keyword evidence="4" id="KW-0540">Nuclease</keyword>
<dbReference type="EMBL" id="CARXXK010000003">
    <property type="protein sequence ID" value="CAI6362360.1"/>
    <property type="molecule type" value="Genomic_DNA"/>
</dbReference>
<accession>A0AAV0X294</accession>
<evidence type="ECO:0000313" key="12">
    <source>
        <dbReference type="Proteomes" id="UP001160148"/>
    </source>
</evidence>
<dbReference type="EMBL" id="CARXXK010000003">
    <property type="protein sequence ID" value="CAI6362762.1"/>
    <property type="molecule type" value="Genomic_DNA"/>
</dbReference>
<evidence type="ECO:0000256" key="5">
    <source>
        <dbReference type="ARBA" id="ARBA00022723"/>
    </source>
</evidence>
<keyword evidence="6" id="KW-0378">Hydrolase</keyword>
<evidence type="ECO:0000313" key="9">
    <source>
        <dbReference type="EMBL" id="CAI6362360.1"/>
    </source>
</evidence>
<evidence type="ECO:0000256" key="2">
    <source>
        <dbReference type="ARBA" id="ARBA00004123"/>
    </source>
</evidence>
<keyword evidence="12" id="KW-1185">Reference proteome</keyword>
<evidence type="ECO:0000313" key="10">
    <source>
        <dbReference type="EMBL" id="CAI6362762.1"/>
    </source>
</evidence>
<dbReference type="GO" id="GO:0005634">
    <property type="term" value="C:nucleus"/>
    <property type="evidence" value="ECO:0007669"/>
    <property type="project" value="UniProtKB-SubCell"/>
</dbReference>
<dbReference type="GO" id="GO:0004518">
    <property type="term" value="F:nuclease activity"/>
    <property type="evidence" value="ECO:0007669"/>
    <property type="project" value="UniProtKB-KW"/>
</dbReference>
<dbReference type="InterPro" id="IPR045249">
    <property type="entry name" value="HARBI1-like"/>
</dbReference>
<comment type="subcellular location">
    <subcellularLocation>
        <location evidence="2">Nucleus</location>
    </subcellularLocation>
</comment>
<sequence length="358" mass="41857">MALLFGIPNPRQRRIQYRQQMRDAEDPFLISDTKFIKDFRLSKECVRYIIARVRPHMTIKKRPNSLSLTRRVLIAIHFCAVGSYQTGIGENPYILVSRSMVSKCLKEFTDVIVNHVANEWIIFPITPLQIARNKRRFLEKFNIPHTIGAVDGTQIAITPPNEIDELYQEHLYINRKQYHSINCQIVTDADLKILSINAKFPGRSHDAYVWKNSTIRSHLLETNAKNTFLIGDSGYPLEPWCITPILGNHQIYSPEHRFNKTHKRARCTVERCIGVLKQRWRCLLKDRTLHYKPTRASKIIITCAVLHNVAIHYNIGLPEYDNEEEEDEYEENHGQEVEELLNAGRQTRQELLNQFFTH</sequence>
<evidence type="ECO:0000313" key="11">
    <source>
        <dbReference type="EMBL" id="CAI6371864.1"/>
    </source>
</evidence>
<dbReference type="AlphaFoldDB" id="A0AAV0X294"/>
<dbReference type="GO" id="GO:0016787">
    <property type="term" value="F:hydrolase activity"/>
    <property type="evidence" value="ECO:0007669"/>
    <property type="project" value="UniProtKB-KW"/>
</dbReference>
<dbReference type="GO" id="GO:0046872">
    <property type="term" value="F:metal ion binding"/>
    <property type="evidence" value="ECO:0007669"/>
    <property type="project" value="UniProtKB-KW"/>
</dbReference>
<keyword evidence="7" id="KW-0539">Nucleus</keyword>
<gene>
    <name evidence="9" type="ORF">MEUPH1_LOCUS17434</name>
    <name evidence="10" type="ORF">MEUPH1_LOCUS17801</name>
    <name evidence="11" type="ORF">MEUPH1_LOCUS25811</name>
</gene>
<evidence type="ECO:0000256" key="7">
    <source>
        <dbReference type="ARBA" id="ARBA00023242"/>
    </source>
</evidence>
<evidence type="ECO:0000256" key="6">
    <source>
        <dbReference type="ARBA" id="ARBA00022801"/>
    </source>
</evidence>
<dbReference type="EMBL" id="CARXXK010001016">
    <property type="protein sequence ID" value="CAI6371864.1"/>
    <property type="molecule type" value="Genomic_DNA"/>
</dbReference>
<evidence type="ECO:0000256" key="4">
    <source>
        <dbReference type="ARBA" id="ARBA00022722"/>
    </source>
</evidence>
<evidence type="ECO:0000256" key="3">
    <source>
        <dbReference type="ARBA" id="ARBA00006958"/>
    </source>
</evidence>
<proteinExistence type="inferred from homology"/>